<organism evidence="2 3">
    <name type="scientific">Eeniella nana</name>
    <name type="common">Yeast</name>
    <name type="synonym">Brettanomyces nanus</name>
    <dbReference type="NCBI Taxonomy" id="13502"/>
    <lineage>
        <taxon>Eukaryota</taxon>
        <taxon>Fungi</taxon>
        <taxon>Dikarya</taxon>
        <taxon>Ascomycota</taxon>
        <taxon>Saccharomycotina</taxon>
        <taxon>Pichiomycetes</taxon>
        <taxon>Pichiales</taxon>
        <taxon>Pichiaceae</taxon>
        <taxon>Brettanomyces</taxon>
    </lineage>
</organism>
<evidence type="ECO:0000313" key="2">
    <source>
        <dbReference type="EMBL" id="QPG73156.1"/>
    </source>
</evidence>
<gene>
    <name evidence="2" type="ORF">FOA43_000462</name>
</gene>
<dbReference type="Gene3D" id="2.30.29.30">
    <property type="entry name" value="Pleckstrin-homology domain (PH domain)/Phosphotyrosine-binding domain (PTB)"/>
    <property type="match status" value="1"/>
</dbReference>
<accession>A0A875RWD4</accession>
<dbReference type="RefSeq" id="XP_038776721.1">
    <property type="nucleotide sequence ID" value="XM_038920793.1"/>
</dbReference>
<dbReference type="OrthoDB" id="8059989at2759"/>
<dbReference type="AlphaFoldDB" id="A0A875RWD4"/>
<proteinExistence type="predicted"/>
<dbReference type="InterPro" id="IPR011993">
    <property type="entry name" value="PH-like_dom_sf"/>
</dbReference>
<evidence type="ECO:0000259" key="1">
    <source>
        <dbReference type="PROSITE" id="PS50010"/>
    </source>
</evidence>
<dbReference type="KEGG" id="bnn:FOA43_000462"/>
<keyword evidence="3" id="KW-1185">Reference proteome</keyword>
<dbReference type="GeneID" id="62193863"/>
<sequence length="650" mass="74904">MVCSSGSILMGNLSSPEPIAGKVSTATATDTILSTPASKITQLPSSGLIKRSFSRLKQVKELLNTERVYIQSLEILRSTYLQGIMADLETPLYFRTFKRVVAKLIHTHTIFLNKVSSIYVIWGKHTSSALQEPAIASPDFETFQVPFNETPYLEQIFTLVSEDAIDVTSYCSYCSLFSRVLEFCKDKNVDKYKRLSIKIKNDYLVKHIDSTRAEYVVDQSLDIRFISLIQMPTARFTRYALIIRSLMDKVRQDDPDGELFGKGQEVIDCLTEKCLSINSYIGFAQEKQNKLRLFKQLSNGAVEKLMGPIFPENLGAAIFSGGCGTVWIEDNVVVYEYVGLFLFDTHILITKPHHFGQPQVRFIIPISSLLNSFQREEIEVTRLFTRYPFHLKLRFEENYRQYEVVLILPSEYEKSIWISKIKKRVRKWRKRISDTEFGYSDFVRSRPFTESGSKPFVFSGHLPNQLGYYKEKEGEYNEELEKTHIFVVRHFLTRINECDQDDIISSAQEIKHVSAVLVSVRRDHRTFMEKSIGSLWSKELPLYHLEGGRLSRSVSAISLRKMISEETQSIFSKFTADDRGNDDDERKETKHHVRFHQSLRELKNIILPFPSLAPNPAMNFRDDKARLRGRNQAKGSWSVVRGMMGLSTRK</sequence>
<reference evidence="2" key="1">
    <citation type="submission" date="2020-10" db="EMBL/GenBank/DDBJ databases">
        <authorList>
            <person name="Roach M.J.R."/>
        </authorList>
    </citation>
    <scope>NUCLEOTIDE SEQUENCE</scope>
    <source>
        <strain evidence="2">CBS 1945</strain>
    </source>
</reference>
<evidence type="ECO:0000313" key="3">
    <source>
        <dbReference type="Proteomes" id="UP000662931"/>
    </source>
</evidence>
<dbReference type="PROSITE" id="PS50010">
    <property type="entry name" value="DH_2"/>
    <property type="match status" value="1"/>
</dbReference>
<dbReference type="Gene3D" id="1.20.900.10">
    <property type="entry name" value="Dbl homology (DH) domain"/>
    <property type="match status" value="1"/>
</dbReference>
<dbReference type="InterPro" id="IPR035899">
    <property type="entry name" value="DBL_dom_sf"/>
</dbReference>
<dbReference type="Pfam" id="PF00621">
    <property type="entry name" value="RhoGEF"/>
    <property type="match status" value="1"/>
</dbReference>
<dbReference type="EMBL" id="CP064812">
    <property type="protein sequence ID" value="QPG73156.1"/>
    <property type="molecule type" value="Genomic_DNA"/>
</dbReference>
<feature type="domain" description="DH" evidence="1">
    <location>
        <begin position="54"/>
        <end position="277"/>
    </location>
</feature>
<dbReference type="GO" id="GO:0005085">
    <property type="term" value="F:guanyl-nucleotide exchange factor activity"/>
    <property type="evidence" value="ECO:0007669"/>
    <property type="project" value="InterPro"/>
</dbReference>
<dbReference type="InterPro" id="IPR000219">
    <property type="entry name" value="DH_dom"/>
</dbReference>
<dbReference type="SUPFAM" id="SSF48065">
    <property type="entry name" value="DBL homology domain (DH-domain)"/>
    <property type="match status" value="1"/>
</dbReference>
<protein>
    <recommendedName>
        <fullName evidence="1">DH domain-containing protein</fullName>
    </recommendedName>
</protein>
<dbReference type="Proteomes" id="UP000662931">
    <property type="component" value="Chromosome 1"/>
</dbReference>
<name>A0A875RWD4_EENNA</name>